<dbReference type="InParanoid" id="A0A4W3H727"/>
<dbReference type="PROSITE" id="PS50262">
    <property type="entry name" value="G_PROTEIN_RECEP_F1_2"/>
    <property type="match status" value="1"/>
</dbReference>
<reference evidence="13" key="1">
    <citation type="journal article" date="2006" name="Science">
        <title>Ancient noncoding elements conserved in the human genome.</title>
        <authorList>
            <person name="Venkatesh B."/>
            <person name="Kirkness E.F."/>
            <person name="Loh Y.H."/>
            <person name="Halpern A.L."/>
            <person name="Lee A.P."/>
            <person name="Johnson J."/>
            <person name="Dandona N."/>
            <person name="Viswanathan L.D."/>
            <person name="Tay A."/>
            <person name="Venter J.C."/>
            <person name="Strausberg R.L."/>
            <person name="Brenner S."/>
        </authorList>
    </citation>
    <scope>NUCLEOTIDE SEQUENCE [LARGE SCALE GENOMIC DNA]</scope>
</reference>
<evidence type="ECO:0000256" key="5">
    <source>
        <dbReference type="ARBA" id="ARBA00023136"/>
    </source>
</evidence>
<keyword evidence="6 8" id="KW-0675">Receptor</keyword>
<dbReference type="OMA" id="RHRQWAF"/>
<accession>A0A4W3H727</accession>
<keyword evidence="7 8" id="KW-0807">Transducer</keyword>
<reference evidence="12" key="4">
    <citation type="submission" date="2025-08" db="UniProtKB">
        <authorList>
            <consortium name="Ensembl"/>
        </authorList>
    </citation>
    <scope>IDENTIFICATION</scope>
</reference>
<feature type="compositionally biased region" description="Polar residues" evidence="9">
    <location>
        <begin position="334"/>
        <end position="343"/>
    </location>
</feature>
<keyword evidence="5 10" id="KW-0472">Membrane</keyword>
<sequence length="343" mass="39221">MIYVARSDLIADIPSIYNAPAIIITSSLGLVANVLALWIFCFYIKSWKPNTVYSLNLAIADLMLAVFCLPFRADYFVRGKNWVFGDVMCRINVFLVSLNRAASIAFLMVMAMNRYFKVMHPYHRVSRISVLCAVKVSCLLWAESVAITAYLLAERHDFKYNKKTLCETLDMDNSQDTASVIWHNVVFIFFKFTLPTCVLLFSTLSIVFKLRQMSPELRHKYRKTIKLLAAVAIVFVLCFLPTSVTLIAVVVHRRTKDLNCRRYTISVQVFYNTLFVTYFNIVLDPIVYYFSSSVFQTAFRRALNTCRSGAATDTEAPSQEGELDDKPMKRSPVDCQTTETFSD</sequence>
<dbReference type="SUPFAM" id="SSF81321">
    <property type="entry name" value="Family A G protein-coupled receptor-like"/>
    <property type="match status" value="1"/>
</dbReference>
<feature type="transmembrane region" description="Helical" evidence="10">
    <location>
        <begin position="55"/>
        <end position="73"/>
    </location>
</feature>
<organism evidence="12 13">
    <name type="scientific">Callorhinchus milii</name>
    <name type="common">Ghost shark</name>
    <dbReference type="NCBI Taxonomy" id="7868"/>
    <lineage>
        <taxon>Eukaryota</taxon>
        <taxon>Metazoa</taxon>
        <taxon>Chordata</taxon>
        <taxon>Craniata</taxon>
        <taxon>Vertebrata</taxon>
        <taxon>Chondrichthyes</taxon>
        <taxon>Holocephali</taxon>
        <taxon>Chimaeriformes</taxon>
        <taxon>Callorhinchidae</taxon>
        <taxon>Callorhinchus</taxon>
    </lineage>
</organism>
<evidence type="ECO:0000256" key="3">
    <source>
        <dbReference type="ARBA" id="ARBA00022989"/>
    </source>
</evidence>
<dbReference type="InterPro" id="IPR000276">
    <property type="entry name" value="GPCR_Rhodpsn"/>
</dbReference>
<name>A0A4W3H727_CALMI</name>
<dbReference type="Pfam" id="PF00001">
    <property type="entry name" value="7tm_1"/>
    <property type="match status" value="1"/>
</dbReference>
<dbReference type="AlphaFoldDB" id="A0A4W3H727"/>
<evidence type="ECO:0000313" key="12">
    <source>
        <dbReference type="Ensembl" id="ENSCMIP00000012633.1"/>
    </source>
</evidence>
<dbReference type="PRINTS" id="PR00237">
    <property type="entry name" value="GPCRRHODOPSN"/>
</dbReference>
<dbReference type="Proteomes" id="UP000314986">
    <property type="component" value="Unassembled WGS sequence"/>
</dbReference>
<feature type="transmembrane region" description="Helical" evidence="10">
    <location>
        <begin position="181"/>
        <end position="207"/>
    </location>
</feature>
<evidence type="ECO:0000256" key="10">
    <source>
        <dbReference type="SAM" id="Phobius"/>
    </source>
</evidence>
<evidence type="ECO:0000259" key="11">
    <source>
        <dbReference type="PROSITE" id="PS50262"/>
    </source>
</evidence>
<comment type="similarity">
    <text evidence="8">Belongs to the G-protein coupled receptor 1 family.</text>
</comment>
<dbReference type="PANTHER" id="PTHR46048:SF6">
    <property type="entry name" value="HYDROXYCARBOXYLIC ACID RECEPTOR 2"/>
    <property type="match status" value="1"/>
</dbReference>
<evidence type="ECO:0000256" key="9">
    <source>
        <dbReference type="SAM" id="MobiDB-lite"/>
    </source>
</evidence>
<feature type="domain" description="G-protein coupled receptors family 1 profile" evidence="11">
    <location>
        <begin position="32"/>
        <end position="288"/>
    </location>
</feature>
<gene>
    <name evidence="12" type="primary">LOC103184287</name>
</gene>
<feature type="region of interest" description="Disordered" evidence="9">
    <location>
        <begin position="310"/>
        <end position="343"/>
    </location>
</feature>
<evidence type="ECO:0000256" key="6">
    <source>
        <dbReference type="ARBA" id="ARBA00023170"/>
    </source>
</evidence>
<feature type="transmembrane region" description="Helical" evidence="10">
    <location>
        <begin position="20"/>
        <end position="43"/>
    </location>
</feature>
<evidence type="ECO:0000256" key="1">
    <source>
        <dbReference type="ARBA" id="ARBA00004141"/>
    </source>
</evidence>
<feature type="transmembrane region" description="Helical" evidence="10">
    <location>
        <begin position="128"/>
        <end position="153"/>
    </location>
</feature>
<evidence type="ECO:0000256" key="7">
    <source>
        <dbReference type="ARBA" id="ARBA00023224"/>
    </source>
</evidence>
<dbReference type="Gene3D" id="1.20.1070.10">
    <property type="entry name" value="Rhodopsin 7-helix transmembrane proteins"/>
    <property type="match status" value="1"/>
</dbReference>
<dbReference type="PANTHER" id="PTHR46048">
    <property type="entry name" value="HYDROXYCARBOXYLIC ACID RECEPTOR 2"/>
    <property type="match status" value="1"/>
</dbReference>
<feature type="transmembrane region" description="Helical" evidence="10">
    <location>
        <begin position="227"/>
        <end position="249"/>
    </location>
</feature>
<evidence type="ECO:0000256" key="8">
    <source>
        <dbReference type="RuleBase" id="RU000688"/>
    </source>
</evidence>
<reference evidence="12" key="5">
    <citation type="submission" date="2025-09" db="UniProtKB">
        <authorList>
            <consortium name="Ensembl"/>
        </authorList>
    </citation>
    <scope>IDENTIFICATION</scope>
</reference>
<dbReference type="InterPro" id="IPR051893">
    <property type="entry name" value="HCARs"/>
</dbReference>
<evidence type="ECO:0000256" key="4">
    <source>
        <dbReference type="ARBA" id="ARBA00023040"/>
    </source>
</evidence>
<keyword evidence="3 10" id="KW-1133">Transmembrane helix</keyword>
<dbReference type="PROSITE" id="PS00237">
    <property type="entry name" value="G_PROTEIN_RECEP_F1_1"/>
    <property type="match status" value="1"/>
</dbReference>
<feature type="transmembrane region" description="Helical" evidence="10">
    <location>
        <begin position="93"/>
        <end position="116"/>
    </location>
</feature>
<dbReference type="STRING" id="7868.ENSCMIP00000012633"/>
<reference evidence="13" key="2">
    <citation type="journal article" date="2007" name="PLoS Biol.">
        <title>Survey sequencing and comparative analysis of the elephant shark (Callorhinchus milii) genome.</title>
        <authorList>
            <person name="Venkatesh B."/>
            <person name="Kirkness E.F."/>
            <person name="Loh Y.H."/>
            <person name="Halpern A.L."/>
            <person name="Lee A.P."/>
            <person name="Johnson J."/>
            <person name="Dandona N."/>
            <person name="Viswanathan L.D."/>
            <person name="Tay A."/>
            <person name="Venter J.C."/>
            <person name="Strausberg R.L."/>
            <person name="Brenner S."/>
        </authorList>
    </citation>
    <scope>NUCLEOTIDE SEQUENCE [LARGE SCALE GENOMIC DNA]</scope>
</reference>
<evidence type="ECO:0000256" key="2">
    <source>
        <dbReference type="ARBA" id="ARBA00022692"/>
    </source>
</evidence>
<keyword evidence="4 8" id="KW-0297">G-protein coupled receptor</keyword>
<protein>
    <submittedName>
        <fullName evidence="12">Hydroxycarboxylic acid receptor 1</fullName>
    </submittedName>
</protein>
<reference evidence="13" key="3">
    <citation type="journal article" date="2014" name="Nature">
        <title>Elephant shark genome provides unique insights into gnathostome evolution.</title>
        <authorList>
            <consortium name="International Elephant Shark Genome Sequencing Consortium"/>
            <person name="Venkatesh B."/>
            <person name="Lee A.P."/>
            <person name="Ravi V."/>
            <person name="Maurya A.K."/>
            <person name="Lian M.M."/>
            <person name="Swann J.B."/>
            <person name="Ohta Y."/>
            <person name="Flajnik M.F."/>
            <person name="Sutoh Y."/>
            <person name="Kasahara M."/>
            <person name="Hoon S."/>
            <person name="Gangu V."/>
            <person name="Roy S.W."/>
            <person name="Irimia M."/>
            <person name="Korzh V."/>
            <person name="Kondrychyn I."/>
            <person name="Lim Z.W."/>
            <person name="Tay B.H."/>
            <person name="Tohari S."/>
            <person name="Kong K.W."/>
            <person name="Ho S."/>
            <person name="Lorente-Galdos B."/>
            <person name="Quilez J."/>
            <person name="Marques-Bonet T."/>
            <person name="Raney B.J."/>
            <person name="Ingham P.W."/>
            <person name="Tay A."/>
            <person name="Hillier L.W."/>
            <person name="Minx P."/>
            <person name="Boehm T."/>
            <person name="Wilson R.K."/>
            <person name="Brenner S."/>
            <person name="Warren W.C."/>
        </authorList>
    </citation>
    <scope>NUCLEOTIDE SEQUENCE [LARGE SCALE GENOMIC DNA]</scope>
</reference>
<dbReference type="GO" id="GO:0005886">
    <property type="term" value="C:plasma membrane"/>
    <property type="evidence" value="ECO:0007669"/>
    <property type="project" value="TreeGrafter"/>
</dbReference>
<dbReference type="GO" id="GO:0004930">
    <property type="term" value="F:G protein-coupled receptor activity"/>
    <property type="evidence" value="ECO:0007669"/>
    <property type="project" value="UniProtKB-KW"/>
</dbReference>
<keyword evidence="13" id="KW-1185">Reference proteome</keyword>
<dbReference type="InterPro" id="IPR017452">
    <property type="entry name" value="GPCR_Rhodpsn_7TM"/>
</dbReference>
<keyword evidence="2 8" id="KW-0812">Transmembrane</keyword>
<evidence type="ECO:0000313" key="13">
    <source>
        <dbReference type="Proteomes" id="UP000314986"/>
    </source>
</evidence>
<feature type="transmembrane region" description="Helical" evidence="10">
    <location>
        <begin position="269"/>
        <end position="291"/>
    </location>
</feature>
<proteinExistence type="inferred from homology"/>
<comment type="subcellular location">
    <subcellularLocation>
        <location evidence="1">Membrane</location>
        <topology evidence="1">Multi-pass membrane protein</topology>
    </subcellularLocation>
</comment>
<dbReference type="GeneTree" id="ENSGT01140000282516"/>
<dbReference type="Ensembl" id="ENSCMIT00000012921.1">
    <property type="protein sequence ID" value="ENSCMIP00000012633.1"/>
    <property type="gene ID" value="ENSCMIG00000006413.1"/>
</dbReference>